<evidence type="ECO:0000256" key="5">
    <source>
        <dbReference type="ARBA" id="ARBA00023146"/>
    </source>
</evidence>
<dbReference type="KEGG" id="slx:SLAV_00590"/>
<dbReference type="KEGG" id="slx:SLAV_38800"/>
<dbReference type="PANTHER" id="PTHR22594">
    <property type="entry name" value="ASPARTYL/LYSYL-TRNA SYNTHETASE"/>
    <property type="match status" value="1"/>
</dbReference>
<evidence type="ECO:0000313" key="9">
    <source>
        <dbReference type="Proteomes" id="UP000231791"/>
    </source>
</evidence>
<evidence type="ECO:0000259" key="6">
    <source>
        <dbReference type="PROSITE" id="PS50862"/>
    </source>
</evidence>
<dbReference type="Gene3D" id="3.30.930.10">
    <property type="entry name" value="Bira Bifunctional Protein, Domain 2"/>
    <property type="match status" value="1"/>
</dbReference>
<dbReference type="PANTHER" id="PTHR22594:SF34">
    <property type="entry name" value="ASPARAGINE--TRNA LIGASE, MITOCHONDRIAL-RELATED"/>
    <property type="match status" value="1"/>
</dbReference>
<keyword evidence="2" id="KW-0547">Nucleotide-binding</keyword>
<keyword evidence="1 7" id="KW-0436">Ligase</keyword>
<organism evidence="7 9">
    <name type="scientific">Streptomyces lavendulae subsp. lavendulae</name>
    <dbReference type="NCBI Taxonomy" id="58340"/>
    <lineage>
        <taxon>Bacteria</taxon>
        <taxon>Bacillati</taxon>
        <taxon>Actinomycetota</taxon>
        <taxon>Actinomycetes</taxon>
        <taxon>Kitasatosporales</taxon>
        <taxon>Streptomycetaceae</taxon>
        <taxon>Streptomyces</taxon>
    </lineage>
</organism>
<dbReference type="GO" id="GO:0006421">
    <property type="term" value="P:asparaginyl-tRNA aminoacylation"/>
    <property type="evidence" value="ECO:0007669"/>
    <property type="project" value="TreeGrafter"/>
</dbReference>
<gene>
    <name evidence="7" type="primary">asnS1</name>
    <name evidence="8" type="synonym">asnS4</name>
    <name evidence="7" type="ORF">SLAV_00590</name>
    <name evidence="8" type="ORF">SLAV_38800</name>
</gene>
<dbReference type="EMBL" id="CP024985">
    <property type="protein sequence ID" value="ATZ22048.1"/>
    <property type="molecule type" value="Genomic_DNA"/>
</dbReference>
<dbReference type="AlphaFoldDB" id="A0A2K8P6F3"/>
<dbReference type="InterPro" id="IPR045864">
    <property type="entry name" value="aa-tRNA-synth_II/BPL/LPL"/>
</dbReference>
<keyword evidence="5" id="KW-0030">Aminoacyl-tRNA synthetase</keyword>
<dbReference type="PROSITE" id="PS50862">
    <property type="entry name" value="AA_TRNA_LIGASE_II"/>
    <property type="match status" value="1"/>
</dbReference>
<keyword evidence="3" id="KW-0067">ATP-binding</keyword>
<dbReference type="GO" id="GO:0005524">
    <property type="term" value="F:ATP binding"/>
    <property type="evidence" value="ECO:0007669"/>
    <property type="project" value="UniProtKB-KW"/>
</dbReference>
<dbReference type="GeneID" id="49388696"/>
<evidence type="ECO:0000256" key="3">
    <source>
        <dbReference type="ARBA" id="ARBA00022840"/>
    </source>
</evidence>
<feature type="domain" description="Aminoacyl-transfer RNA synthetases class-II family profile" evidence="6">
    <location>
        <begin position="110"/>
        <end position="336"/>
    </location>
</feature>
<dbReference type="EMBL" id="CP024985">
    <property type="protein sequence ID" value="ATZ29523.1"/>
    <property type="molecule type" value="Genomic_DNA"/>
</dbReference>
<keyword evidence="9" id="KW-1185">Reference proteome</keyword>
<dbReference type="GO" id="GO:0004816">
    <property type="term" value="F:asparagine-tRNA ligase activity"/>
    <property type="evidence" value="ECO:0007669"/>
    <property type="project" value="UniProtKB-EC"/>
</dbReference>
<evidence type="ECO:0000313" key="7">
    <source>
        <dbReference type="EMBL" id="ATZ22048.1"/>
    </source>
</evidence>
<sequence>MSILQPPSIHGSNEPDAFVRALRSPWYALVADLFHTVRTATADYANGRGLRNLPFPLTTRTVTCPTALGSDSEPVPVSVLGVDTYLPDSMQFALEYGCRLAPGGCWDIQPSYRGETPDETHLNQYTHSEAEIPGGLEEMTDYVDGYVKALAAAVLDQHGDRLATARGNVSHLERMAGHGAPFEQLTFAEAVRIVGDTEGCVHDAGTWRSLTRKGERLLMERVSEFVWVHHFDSLAVPFYQAFGDENGQTARNADLFFGLGEIVGGGERHSDVELLRKSMVMHDVNEQEYAWYVSMREQFPMRTAGFGMGVERFLMWVLGHGDIRDIPLIDRIGETPAFPAAVIRP</sequence>
<name>A0A2K8P6F3_STRLA</name>
<reference evidence="7 9" key="1">
    <citation type="submission" date="2017-11" db="EMBL/GenBank/DDBJ databases">
        <title>Complete genome sequence of Streptomyces lavendulae subsp. lavendulae CCM 3239 (formerly 'Streptomyces aureofaciens CCM 3239'), the producer of the angucycline-type antibiotic auricin.</title>
        <authorList>
            <person name="Busche T."/>
            <person name="Novakova R."/>
            <person name="Al'Dilaimi A."/>
            <person name="Homerova D."/>
            <person name="Feckova L."/>
            <person name="Rezuchova B."/>
            <person name="Mingyar E."/>
            <person name="Csolleiova D."/>
            <person name="Bekeova C."/>
            <person name="Winkler A."/>
            <person name="Sevcikova B."/>
            <person name="Kalinowski J."/>
            <person name="Kormanec J."/>
            <person name="Ruckert C."/>
        </authorList>
    </citation>
    <scope>NUCLEOTIDE SEQUENCE [LARGE SCALE GENOMIC DNA]</scope>
    <source>
        <strain evidence="7 9">CCM 3239</strain>
    </source>
</reference>
<dbReference type="EC" id="6.1.1.22" evidence="7"/>
<dbReference type="InterPro" id="IPR004364">
    <property type="entry name" value="Aa-tRNA-synt_II"/>
</dbReference>
<evidence type="ECO:0000256" key="2">
    <source>
        <dbReference type="ARBA" id="ARBA00022741"/>
    </source>
</evidence>
<dbReference type="Pfam" id="PF00152">
    <property type="entry name" value="tRNA-synt_2"/>
    <property type="match status" value="1"/>
</dbReference>
<dbReference type="RefSeq" id="WP_063760376.1">
    <property type="nucleotide sequence ID" value="NZ_CP024985.1"/>
</dbReference>
<proteinExistence type="predicted"/>
<evidence type="ECO:0000256" key="1">
    <source>
        <dbReference type="ARBA" id="ARBA00022598"/>
    </source>
</evidence>
<dbReference type="InterPro" id="IPR006195">
    <property type="entry name" value="aa-tRNA-synth_II"/>
</dbReference>
<evidence type="ECO:0000313" key="8">
    <source>
        <dbReference type="EMBL" id="ATZ29523.1"/>
    </source>
</evidence>
<dbReference type="Proteomes" id="UP000231791">
    <property type="component" value="Chromosome"/>
</dbReference>
<evidence type="ECO:0000256" key="4">
    <source>
        <dbReference type="ARBA" id="ARBA00022917"/>
    </source>
</evidence>
<protein>
    <submittedName>
        <fullName evidence="7">Asparagine--tRNA ligase</fullName>
        <ecNumber evidence="7">6.1.1.22</ecNumber>
    </submittedName>
</protein>
<dbReference type="SUPFAM" id="SSF55681">
    <property type="entry name" value="Class II aaRS and biotin synthetases"/>
    <property type="match status" value="1"/>
</dbReference>
<keyword evidence="4" id="KW-0648">Protein biosynthesis</keyword>
<accession>A0A2K8P6F3</accession>